<dbReference type="Proteomes" id="UP000002489">
    <property type="component" value="Unassembled WGS sequence"/>
</dbReference>
<dbReference type="AlphaFoldDB" id="A0A0D2YF93"/>
<evidence type="ECO:0008006" key="3">
    <source>
        <dbReference type="Google" id="ProtNLM"/>
    </source>
</evidence>
<dbReference type="Gene3D" id="3.90.180.10">
    <property type="entry name" value="Medium-chain alcohol dehydrogenases, catalytic domain"/>
    <property type="match status" value="1"/>
</dbReference>
<organism evidence="1 2">
    <name type="scientific">Fusarium oxysporum (strain Fo5176)</name>
    <name type="common">Fusarium vascular wilt</name>
    <dbReference type="NCBI Taxonomy" id="660025"/>
    <lineage>
        <taxon>Eukaryota</taxon>
        <taxon>Fungi</taxon>
        <taxon>Dikarya</taxon>
        <taxon>Ascomycota</taxon>
        <taxon>Pezizomycotina</taxon>
        <taxon>Sordariomycetes</taxon>
        <taxon>Hypocreomycetidae</taxon>
        <taxon>Hypocreales</taxon>
        <taxon>Nectriaceae</taxon>
        <taxon>Fusarium</taxon>
        <taxon>Fusarium oxysporum species complex</taxon>
    </lineage>
</organism>
<reference evidence="2" key="1">
    <citation type="journal article" date="2012" name="Mol. Plant Microbe Interact.">
        <title>A highly conserved effector in Fusarium oxysporum is required for full virulence on Arabidopsis.</title>
        <authorList>
            <person name="Thatcher L.F."/>
            <person name="Gardiner D.M."/>
            <person name="Kazan K."/>
            <person name="Manners J."/>
        </authorList>
    </citation>
    <scope>NUCLEOTIDE SEQUENCE [LARGE SCALE GENOMIC DNA]</scope>
    <source>
        <strain evidence="2">Fo5176</strain>
    </source>
</reference>
<sequence>MNRAIDLAKIYPVVDSKVFSFDDNKDAYQYQWKKHNLGKVVINI</sequence>
<proteinExistence type="predicted"/>
<evidence type="ECO:0000313" key="2">
    <source>
        <dbReference type="Proteomes" id="UP000002489"/>
    </source>
</evidence>
<reference evidence="1" key="2">
    <citation type="submission" date="2025-08" db="UniProtKB">
        <authorList>
            <consortium name="EnsemblFungi"/>
        </authorList>
    </citation>
    <scope>IDENTIFICATION</scope>
    <source>
        <strain evidence="1">4287 / CBS 123668 / FGSC 9935 / NRRL 34936</strain>
    </source>
</reference>
<protein>
    <recommendedName>
        <fullName evidence="3">Alcohol dehydrogenase</fullName>
    </recommendedName>
</protein>
<accession>A0A0D2YF93</accession>
<dbReference type="EnsemblFungi" id="FOXG_14981T0">
    <property type="protein sequence ID" value="FOXG_14981P0"/>
    <property type="gene ID" value="FOXG_14981"/>
</dbReference>
<name>A0A0D2YF93_FUSOF</name>
<evidence type="ECO:0000313" key="1">
    <source>
        <dbReference type="EnsemblFungi" id="FOXG_14981P0"/>
    </source>
</evidence>